<dbReference type="EMBL" id="RBIE01000004">
    <property type="protein sequence ID" value="RKQ60490.1"/>
    <property type="molecule type" value="Genomic_DNA"/>
</dbReference>
<proteinExistence type="inferred from homology"/>
<dbReference type="RefSeq" id="WP_121171762.1">
    <property type="nucleotide sequence ID" value="NZ_RBIE01000004.1"/>
</dbReference>
<dbReference type="GO" id="GO:0005737">
    <property type="term" value="C:cytoplasm"/>
    <property type="evidence" value="ECO:0007669"/>
    <property type="project" value="UniProtKB-SubCell"/>
</dbReference>
<comment type="similarity">
    <text evidence="5">Belongs to the RimM family.</text>
</comment>
<protein>
    <recommendedName>
        <fullName evidence="5">Ribosome maturation factor RimM</fullName>
    </recommendedName>
</protein>
<evidence type="ECO:0000256" key="1">
    <source>
        <dbReference type="ARBA" id="ARBA00022490"/>
    </source>
</evidence>
<dbReference type="GO" id="GO:0006364">
    <property type="term" value="P:rRNA processing"/>
    <property type="evidence" value="ECO:0007669"/>
    <property type="project" value="UniProtKB-UniRule"/>
</dbReference>
<gene>
    <name evidence="5" type="primary">rimM</name>
    <name evidence="8" type="ORF">C7457_1570</name>
</gene>
<evidence type="ECO:0000259" key="6">
    <source>
        <dbReference type="Pfam" id="PF01782"/>
    </source>
</evidence>
<feature type="domain" description="Ribosome maturation factor RimM PRC barrel" evidence="7">
    <location>
        <begin position="121"/>
        <end position="187"/>
    </location>
</feature>
<evidence type="ECO:0000256" key="5">
    <source>
        <dbReference type="HAMAP-Rule" id="MF_00014"/>
    </source>
</evidence>
<dbReference type="GO" id="GO:0005840">
    <property type="term" value="C:ribosome"/>
    <property type="evidence" value="ECO:0007669"/>
    <property type="project" value="InterPro"/>
</dbReference>
<reference evidence="8 9" key="1">
    <citation type="submission" date="2018-10" db="EMBL/GenBank/DDBJ databases">
        <title>Genomic Encyclopedia of Type Strains, Phase IV (KMG-IV): sequencing the most valuable type-strain genomes for metagenomic binning, comparative biology and taxonomic classification.</title>
        <authorList>
            <person name="Goeker M."/>
        </authorList>
    </citation>
    <scope>NUCLEOTIDE SEQUENCE [LARGE SCALE GENOMIC DNA]</scope>
    <source>
        <strain evidence="8 9">DSM 15521</strain>
    </source>
</reference>
<feature type="domain" description="RimM N-terminal" evidence="6">
    <location>
        <begin position="27"/>
        <end position="108"/>
    </location>
</feature>
<dbReference type="InterPro" id="IPR002676">
    <property type="entry name" value="RimM_N"/>
</dbReference>
<evidence type="ECO:0000256" key="2">
    <source>
        <dbReference type="ARBA" id="ARBA00022517"/>
    </source>
</evidence>
<keyword evidence="3 5" id="KW-0698">rRNA processing</keyword>
<dbReference type="SUPFAM" id="SSF50447">
    <property type="entry name" value="Translation proteins"/>
    <property type="match status" value="1"/>
</dbReference>
<evidence type="ECO:0000256" key="3">
    <source>
        <dbReference type="ARBA" id="ARBA00022552"/>
    </source>
</evidence>
<keyword evidence="2 5" id="KW-0690">Ribosome biogenesis</keyword>
<evidence type="ECO:0000256" key="4">
    <source>
        <dbReference type="ARBA" id="ARBA00023186"/>
    </source>
</evidence>
<dbReference type="Gene3D" id="2.40.30.60">
    <property type="entry name" value="RimM"/>
    <property type="match status" value="1"/>
</dbReference>
<dbReference type="GO" id="GO:0042274">
    <property type="term" value="P:ribosomal small subunit biogenesis"/>
    <property type="evidence" value="ECO:0007669"/>
    <property type="project" value="UniProtKB-UniRule"/>
</dbReference>
<dbReference type="Proteomes" id="UP000280881">
    <property type="component" value="Unassembled WGS sequence"/>
</dbReference>
<dbReference type="AlphaFoldDB" id="A0A420W5V8"/>
<dbReference type="PANTHER" id="PTHR33692:SF1">
    <property type="entry name" value="RIBOSOME MATURATION FACTOR RIMM"/>
    <property type="match status" value="1"/>
</dbReference>
<organism evidence="8 9">
    <name type="scientific">Thermovibrio guaymasensis</name>
    <dbReference type="NCBI Taxonomy" id="240167"/>
    <lineage>
        <taxon>Bacteria</taxon>
        <taxon>Pseudomonadati</taxon>
        <taxon>Aquificota</taxon>
        <taxon>Aquificia</taxon>
        <taxon>Desulfurobacteriales</taxon>
        <taxon>Desulfurobacteriaceae</taxon>
        <taxon>Thermovibrio</taxon>
    </lineage>
</organism>
<dbReference type="InterPro" id="IPR056792">
    <property type="entry name" value="PRC_RimM"/>
</dbReference>
<comment type="caution">
    <text evidence="8">The sequence shown here is derived from an EMBL/GenBank/DDBJ whole genome shotgun (WGS) entry which is preliminary data.</text>
</comment>
<dbReference type="PANTHER" id="PTHR33692">
    <property type="entry name" value="RIBOSOME MATURATION FACTOR RIMM"/>
    <property type="match status" value="1"/>
</dbReference>
<dbReference type="InterPro" id="IPR009000">
    <property type="entry name" value="Transl_B-barrel_sf"/>
</dbReference>
<comment type="function">
    <text evidence="5">An accessory protein needed during the final step in the assembly of 30S ribosomal subunit, possibly for assembly of the head region. Essential for efficient processing of 16S rRNA. May be needed both before and after RbfA during the maturation of 16S rRNA. It has affinity for free ribosomal 30S subunits but not for 70S ribosomes.</text>
</comment>
<dbReference type="OrthoDB" id="9810331at2"/>
<dbReference type="Pfam" id="PF01782">
    <property type="entry name" value="RimM"/>
    <property type="match status" value="1"/>
</dbReference>
<comment type="subcellular location">
    <subcellularLocation>
        <location evidence="5">Cytoplasm</location>
    </subcellularLocation>
</comment>
<keyword evidence="4 5" id="KW-0143">Chaperone</keyword>
<comment type="subunit">
    <text evidence="5">Binds ribosomal protein uS19.</text>
</comment>
<dbReference type="SUPFAM" id="SSF50346">
    <property type="entry name" value="PRC-barrel domain"/>
    <property type="match status" value="1"/>
</dbReference>
<dbReference type="GO" id="GO:0043022">
    <property type="term" value="F:ribosome binding"/>
    <property type="evidence" value="ECO:0007669"/>
    <property type="project" value="InterPro"/>
</dbReference>
<dbReference type="Pfam" id="PF24986">
    <property type="entry name" value="PRC_RimM"/>
    <property type="match status" value="1"/>
</dbReference>
<dbReference type="InterPro" id="IPR011033">
    <property type="entry name" value="PRC_barrel-like_sf"/>
</dbReference>
<dbReference type="HAMAP" id="MF_00014">
    <property type="entry name" value="Ribosome_mat_RimM"/>
    <property type="match status" value="1"/>
</dbReference>
<dbReference type="Gene3D" id="2.30.30.240">
    <property type="entry name" value="PRC-barrel domain"/>
    <property type="match status" value="1"/>
</dbReference>
<sequence length="189" mass="21783">MKRKRSLKDILERRKRKAFSHEGEILIGKVVGVHGLKGELKVKSESDIFERQMEVIDKVTLYRGTRKEELPIEGLKPYKDIYLLKLKGIEDRSGAEERIGGELWIKEEERAPLEEGEFYYEDLIGLEVYDEKGERLGKVKGIFEQPASHILEIEKENGKVILVPFIGEFVKEVDLKGKKLVVSLIEGME</sequence>
<keyword evidence="9" id="KW-1185">Reference proteome</keyword>
<comment type="domain">
    <text evidence="5">The PRC barrel domain binds ribosomal protein uS19.</text>
</comment>
<dbReference type="InterPro" id="IPR036976">
    <property type="entry name" value="RimM_N_sf"/>
</dbReference>
<dbReference type="NCBIfam" id="TIGR02273">
    <property type="entry name" value="16S_RimM"/>
    <property type="match status" value="1"/>
</dbReference>
<dbReference type="InterPro" id="IPR011961">
    <property type="entry name" value="RimM"/>
</dbReference>
<keyword evidence="1 5" id="KW-0963">Cytoplasm</keyword>
<accession>A0A420W5V8</accession>
<evidence type="ECO:0000313" key="8">
    <source>
        <dbReference type="EMBL" id="RKQ60490.1"/>
    </source>
</evidence>
<evidence type="ECO:0000313" key="9">
    <source>
        <dbReference type="Proteomes" id="UP000280881"/>
    </source>
</evidence>
<name>A0A420W5V8_9BACT</name>
<evidence type="ECO:0000259" key="7">
    <source>
        <dbReference type="Pfam" id="PF24986"/>
    </source>
</evidence>